<evidence type="ECO:0000313" key="1">
    <source>
        <dbReference type="EMBL" id="EUA94140.1"/>
    </source>
</evidence>
<proteinExistence type="predicted"/>
<accession>A0ABN0RAM4</accession>
<name>A0ABN0RAM4_MYCUL</name>
<protein>
    <submittedName>
        <fullName evidence="1">Uncharacterized protein</fullName>
    </submittedName>
</protein>
<sequence>MRSQPSLLNSGKQGKLAVNLVLDCRVPRATRPDADVQSTDADVVDGHCHFARIAGWPKITPVTRGRSSSVG</sequence>
<reference evidence="1 2" key="1">
    <citation type="submission" date="2014-01" db="EMBL/GenBank/DDBJ databases">
        <authorList>
            <person name="Dobos K."/>
            <person name="Lenaerts A."/>
            <person name="Ordway D."/>
            <person name="DeGroote M.A."/>
            <person name="Parker T."/>
            <person name="Sizemore C."/>
            <person name="Tallon L.J."/>
            <person name="Sadzewicz L.K."/>
            <person name="Sengamalay N."/>
            <person name="Fraser C.M."/>
            <person name="Hine E."/>
            <person name="Shefchek K.A."/>
            <person name="Das S.P."/>
            <person name="Tettelin H."/>
        </authorList>
    </citation>
    <scope>NUCLEOTIDE SEQUENCE [LARGE SCALE GENOMIC DNA]</scope>
    <source>
        <strain evidence="1 2">Harvey</strain>
    </source>
</reference>
<gene>
    <name evidence="1" type="ORF">I551_8607</name>
</gene>
<organism evidence="1 2">
    <name type="scientific">Mycobacterium ulcerans str. Harvey</name>
    <dbReference type="NCBI Taxonomy" id="1299332"/>
    <lineage>
        <taxon>Bacteria</taxon>
        <taxon>Bacillati</taxon>
        <taxon>Actinomycetota</taxon>
        <taxon>Actinomycetes</taxon>
        <taxon>Mycobacteriales</taxon>
        <taxon>Mycobacteriaceae</taxon>
        <taxon>Mycobacterium</taxon>
        <taxon>Mycobacterium ulcerans group</taxon>
    </lineage>
</organism>
<evidence type="ECO:0000313" key="2">
    <source>
        <dbReference type="Proteomes" id="UP000020681"/>
    </source>
</evidence>
<dbReference type="Proteomes" id="UP000020681">
    <property type="component" value="Unassembled WGS sequence"/>
</dbReference>
<dbReference type="EMBL" id="JAOL01000015">
    <property type="protein sequence ID" value="EUA94140.1"/>
    <property type="molecule type" value="Genomic_DNA"/>
</dbReference>
<keyword evidence="2" id="KW-1185">Reference proteome</keyword>
<comment type="caution">
    <text evidence="1">The sequence shown here is derived from an EMBL/GenBank/DDBJ whole genome shotgun (WGS) entry which is preliminary data.</text>
</comment>